<evidence type="ECO:0000313" key="3">
    <source>
        <dbReference type="Proteomes" id="UP000550707"/>
    </source>
</evidence>
<dbReference type="EMBL" id="JACASF010000020">
    <property type="protein sequence ID" value="KAF6413564.1"/>
    <property type="molecule type" value="Genomic_DNA"/>
</dbReference>
<feature type="region of interest" description="Disordered" evidence="1">
    <location>
        <begin position="101"/>
        <end position="136"/>
    </location>
</feature>
<proteinExistence type="predicted"/>
<organism evidence="2 3">
    <name type="scientific">Molossus molossus</name>
    <name type="common">Pallas' mastiff bat</name>
    <name type="synonym">Vespertilio molossus</name>
    <dbReference type="NCBI Taxonomy" id="27622"/>
    <lineage>
        <taxon>Eukaryota</taxon>
        <taxon>Metazoa</taxon>
        <taxon>Chordata</taxon>
        <taxon>Craniata</taxon>
        <taxon>Vertebrata</taxon>
        <taxon>Euteleostomi</taxon>
        <taxon>Mammalia</taxon>
        <taxon>Eutheria</taxon>
        <taxon>Laurasiatheria</taxon>
        <taxon>Chiroptera</taxon>
        <taxon>Yangochiroptera</taxon>
        <taxon>Molossidae</taxon>
        <taxon>Molossus</taxon>
    </lineage>
</organism>
<evidence type="ECO:0000313" key="2">
    <source>
        <dbReference type="EMBL" id="KAF6413564.1"/>
    </source>
</evidence>
<reference evidence="2 3" key="1">
    <citation type="journal article" date="2020" name="Nature">
        <title>Six reference-quality genomes reveal evolution of bat adaptations.</title>
        <authorList>
            <person name="Jebb D."/>
            <person name="Huang Z."/>
            <person name="Pippel M."/>
            <person name="Hughes G.M."/>
            <person name="Lavrichenko K."/>
            <person name="Devanna P."/>
            <person name="Winkler S."/>
            <person name="Jermiin L.S."/>
            <person name="Skirmuntt E.C."/>
            <person name="Katzourakis A."/>
            <person name="Burkitt-Gray L."/>
            <person name="Ray D.A."/>
            <person name="Sullivan K.A.M."/>
            <person name="Roscito J.G."/>
            <person name="Kirilenko B.M."/>
            <person name="Davalos L.M."/>
            <person name="Corthals A.P."/>
            <person name="Power M.L."/>
            <person name="Jones G."/>
            <person name="Ransome R.D."/>
            <person name="Dechmann D.K.N."/>
            <person name="Locatelli A.G."/>
            <person name="Puechmaille S.J."/>
            <person name="Fedrigo O."/>
            <person name="Jarvis E.D."/>
            <person name="Hiller M."/>
            <person name="Vernes S.C."/>
            <person name="Myers E.W."/>
            <person name="Teeling E.C."/>
        </authorList>
    </citation>
    <scope>NUCLEOTIDE SEQUENCE [LARGE SCALE GENOMIC DNA]</scope>
    <source>
        <strain evidence="2">MMolMol1</strain>
        <tissue evidence="2">Muscle</tissue>
    </source>
</reference>
<dbReference type="Proteomes" id="UP000550707">
    <property type="component" value="Unassembled WGS sequence"/>
</dbReference>
<name>A0A7J8CRM2_MOLMO</name>
<dbReference type="AlphaFoldDB" id="A0A7J8CRM2"/>
<evidence type="ECO:0000256" key="1">
    <source>
        <dbReference type="SAM" id="MobiDB-lite"/>
    </source>
</evidence>
<accession>A0A7J8CRM2</accession>
<keyword evidence="3" id="KW-1185">Reference proteome</keyword>
<comment type="caution">
    <text evidence="2">The sequence shown here is derived from an EMBL/GenBank/DDBJ whole genome shotgun (WGS) entry which is preliminary data.</text>
</comment>
<sequence length="136" mass="14463">MTKHSWLLAIISAHLRYVGPRASLLQRGLSGGQSGCTRVCCACSEGGGGRVFEPLFPEALLNGPGQRAVSRVHWTLRWAKPGAAEASDPGLRVDKLPAACTPDTAPQAAPSGRGVDFQPKSPPRRLSPGPLHRFIF</sequence>
<dbReference type="InParanoid" id="A0A7J8CRM2"/>
<protein>
    <submittedName>
        <fullName evidence="2">Uncharacterized protein</fullName>
    </submittedName>
</protein>
<gene>
    <name evidence="2" type="ORF">HJG59_009767</name>
</gene>